<name>A0ABR4NTU1_9SACH</name>
<feature type="signal peptide" evidence="9">
    <location>
        <begin position="1"/>
        <end position="19"/>
    </location>
</feature>
<dbReference type="Pfam" id="PF00085">
    <property type="entry name" value="Thioredoxin"/>
    <property type="match status" value="2"/>
</dbReference>
<comment type="caution">
    <text evidence="11">The sequence shown here is derived from an EMBL/GenBank/DDBJ whole genome shotgun (WGS) entry which is preliminary data.</text>
</comment>
<evidence type="ECO:0000259" key="10">
    <source>
        <dbReference type="PROSITE" id="PS51352"/>
    </source>
</evidence>
<dbReference type="InterPro" id="IPR036249">
    <property type="entry name" value="Thioredoxin-like_sf"/>
</dbReference>
<feature type="domain" description="Thioredoxin" evidence="10">
    <location>
        <begin position="351"/>
        <end position="486"/>
    </location>
</feature>
<dbReference type="CDD" id="cd02982">
    <property type="entry name" value="PDI_b'_family"/>
    <property type="match status" value="1"/>
</dbReference>
<dbReference type="Pfam" id="PF13848">
    <property type="entry name" value="Thioredoxin_6"/>
    <property type="match status" value="1"/>
</dbReference>
<dbReference type="PANTHER" id="PTHR18929:SF132">
    <property type="entry name" value="PROTEIN DISULFIDE-ISOMERASE A3"/>
    <property type="match status" value="1"/>
</dbReference>
<proteinExistence type="inferred from homology"/>
<feature type="chain" id="PRO_5047523075" description="protein disulfide-isomerase" evidence="9">
    <location>
        <begin position="20"/>
        <end position="548"/>
    </location>
</feature>
<evidence type="ECO:0000313" key="11">
    <source>
        <dbReference type="EMBL" id="KAL3232113.1"/>
    </source>
</evidence>
<protein>
    <recommendedName>
        <fullName evidence="4">protein disulfide-isomerase</fullName>
        <ecNumber evidence="4">5.3.4.1</ecNumber>
    </recommendedName>
</protein>
<organism evidence="11 12">
    <name type="scientific">Nakaseomyces bracarensis</name>
    <dbReference type="NCBI Taxonomy" id="273131"/>
    <lineage>
        <taxon>Eukaryota</taxon>
        <taxon>Fungi</taxon>
        <taxon>Dikarya</taxon>
        <taxon>Ascomycota</taxon>
        <taxon>Saccharomycotina</taxon>
        <taxon>Saccharomycetes</taxon>
        <taxon>Saccharomycetales</taxon>
        <taxon>Saccharomycetaceae</taxon>
        <taxon>Nakaseomyces</taxon>
    </lineage>
</organism>
<evidence type="ECO:0000256" key="9">
    <source>
        <dbReference type="SAM" id="SignalP"/>
    </source>
</evidence>
<dbReference type="SUPFAM" id="SSF52833">
    <property type="entry name" value="Thioredoxin-like"/>
    <property type="match status" value="4"/>
</dbReference>
<evidence type="ECO:0000256" key="3">
    <source>
        <dbReference type="ARBA" id="ARBA00006347"/>
    </source>
</evidence>
<evidence type="ECO:0000256" key="7">
    <source>
        <dbReference type="ARBA" id="ARBA00023284"/>
    </source>
</evidence>
<keyword evidence="5" id="KW-0256">Endoplasmic reticulum</keyword>
<evidence type="ECO:0000313" key="12">
    <source>
        <dbReference type="Proteomes" id="UP001623330"/>
    </source>
</evidence>
<dbReference type="Proteomes" id="UP001623330">
    <property type="component" value="Unassembled WGS sequence"/>
</dbReference>
<feature type="domain" description="Thioredoxin" evidence="10">
    <location>
        <begin position="13"/>
        <end position="139"/>
    </location>
</feature>
<reference evidence="11 12" key="1">
    <citation type="submission" date="2024-05" db="EMBL/GenBank/DDBJ databases">
        <title>Long read based assembly of the Candida bracarensis genome reveals expanded adhesin content.</title>
        <authorList>
            <person name="Marcet-Houben M."/>
            <person name="Ksiezopolska E."/>
            <person name="Gabaldon T."/>
        </authorList>
    </citation>
    <scope>NUCLEOTIDE SEQUENCE [LARGE SCALE GENOMIC DNA]</scope>
    <source>
        <strain evidence="11 12">CBM6</strain>
    </source>
</reference>
<accession>A0ABR4NTU1</accession>
<keyword evidence="9" id="KW-0732">Signal</keyword>
<dbReference type="CDD" id="cd02995">
    <property type="entry name" value="PDI_a_PDI_a'_C"/>
    <property type="match status" value="1"/>
</dbReference>
<comment type="subcellular location">
    <subcellularLocation>
        <location evidence="2">Endoplasmic reticulum lumen</location>
    </subcellularLocation>
</comment>
<dbReference type="PROSITE" id="PS51352">
    <property type="entry name" value="THIOREDOXIN_2"/>
    <property type="match status" value="2"/>
</dbReference>
<dbReference type="InterPro" id="IPR013766">
    <property type="entry name" value="Thioredoxin_domain"/>
</dbReference>
<evidence type="ECO:0000256" key="1">
    <source>
        <dbReference type="ARBA" id="ARBA00001182"/>
    </source>
</evidence>
<evidence type="ECO:0000256" key="6">
    <source>
        <dbReference type="ARBA" id="ARBA00023235"/>
    </source>
</evidence>
<feature type="region of interest" description="Disordered" evidence="8">
    <location>
        <begin position="500"/>
        <end position="548"/>
    </location>
</feature>
<comment type="catalytic activity">
    <reaction evidence="1">
        <text>Catalyzes the rearrangement of -S-S- bonds in proteins.</text>
        <dbReference type="EC" id="5.3.4.1"/>
    </reaction>
</comment>
<dbReference type="CDD" id="cd02961">
    <property type="entry name" value="PDI_a_family"/>
    <property type="match status" value="1"/>
</dbReference>
<evidence type="ECO:0000256" key="8">
    <source>
        <dbReference type="SAM" id="MobiDB-lite"/>
    </source>
</evidence>
<feature type="compositionally biased region" description="Basic and acidic residues" evidence="8">
    <location>
        <begin position="500"/>
        <end position="542"/>
    </location>
</feature>
<evidence type="ECO:0000256" key="4">
    <source>
        <dbReference type="ARBA" id="ARBA00012723"/>
    </source>
</evidence>
<sequence>MVSLSFIAAAAGVAGLTSALDFPIAVPPPDSPLQYVNISEFAGVIKENPLVMVEFFAPWCPHSRMLMPRLNSVADRLKDLEIPVVQVDCSQYGVLCDQQMIKFYPTLKIYKNHRLNGAETYRGKQTVDEMYEYLSNLKMNPISTINSESQLQEMSQDSDLPIVYNAGFHEADEALKKVALDLSEQFHFVSDSREISAPRLEVHFPSEKRIAILEHSDVVDEKRIREWLMMEKLPFFASIGQEQFKDYMATNLPIGYFFYGNEQELQNNTEFFTELGKKYRGSINFAGLDANKFGEHMKVLNVKPQIPMFVLHNVKNNLKYTINQLSDEEYKNLDAPMKLDTEAVTQLIKDFKAGQAQPIVVSEPIPENQENAKIVKLVGKTHDEFVYNNDKDVFVKYYAPWCQHSKAFSVIMEKLADTFAADPETKSKFAFAEVDSTANDIVSFPVADYPTLALYPAGSQPGSQPIVFDGSRTEENIIEFIKINSKNHIDAKAVEAHINEAKERSKSEAEASSRSEAEKAEAEAKSKVEAEKVQEEVVKEEQKIEDEL</sequence>
<gene>
    <name evidence="11" type="ORF">RNJ44_04029</name>
</gene>
<keyword evidence="6" id="KW-0413">Isomerase</keyword>
<keyword evidence="12" id="KW-1185">Reference proteome</keyword>
<dbReference type="EMBL" id="JBEVYD010000005">
    <property type="protein sequence ID" value="KAL3232113.1"/>
    <property type="molecule type" value="Genomic_DNA"/>
</dbReference>
<dbReference type="PANTHER" id="PTHR18929">
    <property type="entry name" value="PROTEIN DISULFIDE ISOMERASE"/>
    <property type="match status" value="1"/>
</dbReference>
<evidence type="ECO:0000256" key="2">
    <source>
        <dbReference type="ARBA" id="ARBA00004319"/>
    </source>
</evidence>
<dbReference type="EC" id="5.3.4.1" evidence="4"/>
<dbReference type="Gene3D" id="3.40.30.10">
    <property type="entry name" value="Glutaredoxin"/>
    <property type="match status" value="4"/>
</dbReference>
<evidence type="ECO:0000256" key="5">
    <source>
        <dbReference type="ARBA" id="ARBA00022824"/>
    </source>
</evidence>
<comment type="similarity">
    <text evidence="3">Belongs to the protein disulfide isomerase family.</text>
</comment>
<keyword evidence="7" id="KW-0676">Redox-active center</keyword>